<evidence type="ECO:0000256" key="1">
    <source>
        <dbReference type="ARBA" id="ARBA00001974"/>
    </source>
</evidence>
<dbReference type="Gene3D" id="3.50.50.60">
    <property type="entry name" value="FAD/NAD(P)-binding domain"/>
    <property type="match status" value="1"/>
</dbReference>
<evidence type="ECO:0000256" key="3">
    <source>
        <dbReference type="ARBA" id="ARBA00022827"/>
    </source>
</evidence>
<dbReference type="PRINTS" id="PR00420">
    <property type="entry name" value="RNGMNOXGNASE"/>
</dbReference>
<feature type="domain" description="FAD-binding" evidence="6">
    <location>
        <begin position="320"/>
        <end position="351"/>
    </location>
</feature>
<dbReference type="AlphaFoldDB" id="A0A9P4M265"/>
<dbReference type="GO" id="GO:0004497">
    <property type="term" value="F:monooxygenase activity"/>
    <property type="evidence" value="ECO:0007669"/>
    <property type="project" value="UniProtKB-KW"/>
</dbReference>
<evidence type="ECO:0000256" key="5">
    <source>
        <dbReference type="ARBA" id="ARBA00023033"/>
    </source>
</evidence>
<evidence type="ECO:0000313" key="7">
    <source>
        <dbReference type="EMBL" id="KAF2094333.1"/>
    </source>
</evidence>
<keyword evidence="8" id="KW-1185">Reference proteome</keyword>
<sequence>MAQNGTSLPNSKLPVLIIGAGVSGLALAQGLRRHNIPFRLFERHPKSHTSQGHRFRISQDGVDALNSILSEQLKDLLVRTRSEKTIWSPRYVDSQKFEFPPCAENPPPYSTPVDRAWIRYLLTLGIEDAIEYEKAFASYEVHDDEVRVLFSDASSVSGSLLVGADGLKSRVRKQLQPNRRLLDLERQITWGRTPLTPELREQLPEDVLKDVLTWFMAIDKEANVQAIFDPMIWPESVHQVSDGRLPDFADYIYFAIATAPVKDAPKSTEEKHSFLNNVAEKWHPRLRSLLDSASHDRSACVPVLSSKPDIELSSKPETPVTLIGDAAHAMSPMGGAGGDTAIRNAVDLAFTISRGFDSKHLREFEGRMAVLAKEKIEHSYRGGQKFWGGKEWYEYKETDA</sequence>
<keyword evidence="2" id="KW-0285">Flavoprotein</keyword>
<comment type="cofactor">
    <cofactor evidence="1">
        <name>FAD</name>
        <dbReference type="ChEBI" id="CHEBI:57692"/>
    </cofactor>
</comment>
<dbReference type="EMBL" id="ML978135">
    <property type="protein sequence ID" value="KAF2094333.1"/>
    <property type="molecule type" value="Genomic_DNA"/>
</dbReference>
<evidence type="ECO:0000259" key="6">
    <source>
        <dbReference type="Pfam" id="PF01494"/>
    </source>
</evidence>
<keyword evidence="4" id="KW-0560">Oxidoreductase</keyword>
<dbReference type="InterPro" id="IPR036188">
    <property type="entry name" value="FAD/NAD-bd_sf"/>
</dbReference>
<comment type="caution">
    <text evidence="7">The sequence shown here is derived from an EMBL/GenBank/DDBJ whole genome shotgun (WGS) entry which is preliminary data.</text>
</comment>
<reference evidence="7" key="1">
    <citation type="journal article" date="2020" name="Stud. Mycol.">
        <title>101 Dothideomycetes genomes: a test case for predicting lifestyles and emergence of pathogens.</title>
        <authorList>
            <person name="Haridas S."/>
            <person name="Albert R."/>
            <person name="Binder M."/>
            <person name="Bloem J."/>
            <person name="Labutti K."/>
            <person name="Salamov A."/>
            <person name="Andreopoulos B."/>
            <person name="Baker S."/>
            <person name="Barry K."/>
            <person name="Bills G."/>
            <person name="Bluhm B."/>
            <person name="Cannon C."/>
            <person name="Castanera R."/>
            <person name="Culley D."/>
            <person name="Daum C."/>
            <person name="Ezra D."/>
            <person name="Gonzalez J."/>
            <person name="Henrissat B."/>
            <person name="Kuo A."/>
            <person name="Liang C."/>
            <person name="Lipzen A."/>
            <person name="Lutzoni F."/>
            <person name="Magnuson J."/>
            <person name="Mondo S."/>
            <person name="Nolan M."/>
            <person name="Ohm R."/>
            <person name="Pangilinan J."/>
            <person name="Park H.-J."/>
            <person name="Ramirez L."/>
            <person name="Alfaro M."/>
            <person name="Sun H."/>
            <person name="Tritt A."/>
            <person name="Yoshinaga Y."/>
            <person name="Zwiers L.-H."/>
            <person name="Turgeon B."/>
            <person name="Goodwin S."/>
            <person name="Spatafora J."/>
            <person name="Crous P."/>
            <person name="Grigoriev I."/>
        </authorList>
    </citation>
    <scope>NUCLEOTIDE SEQUENCE</scope>
    <source>
        <strain evidence="7">CBS 133067</strain>
    </source>
</reference>
<keyword evidence="5" id="KW-0503">Monooxygenase</keyword>
<accession>A0A9P4M265</accession>
<dbReference type="Pfam" id="PF01494">
    <property type="entry name" value="FAD_binding_3"/>
    <property type="match status" value="1"/>
</dbReference>
<dbReference type="SUPFAM" id="SSF51905">
    <property type="entry name" value="FAD/NAD(P)-binding domain"/>
    <property type="match status" value="1"/>
</dbReference>
<dbReference type="Pfam" id="PF13450">
    <property type="entry name" value="NAD_binding_8"/>
    <property type="match status" value="1"/>
</dbReference>
<dbReference type="GO" id="GO:0071949">
    <property type="term" value="F:FAD binding"/>
    <property type="evidence" value="ECO:0007669"/>
    <property type="project" value="InterPro"/>
</dbReference>
<evidence type="ECO:0000256" key="4">
    <source>
        <dbReference type="ARBA" id="ARBA00023002"/>
    </source>
</evidence>
<evidence type="ECO:0000256" key="2">
    <source>
        <dbReference type="ARBA" id="ARBA00022630"/>
    </source>
</evidence>
<keyword evidence="3" id="KW-0274">FAD</keyword>
<dbReference type="PANTHER" id="PTHR47178">
    <property type="entry name" value="MONOOXYGENASE, FAD-BINDING"/>
    <property type="match status" value="1"/>
</dbReference>
<dbReference type="OrthoDB" id="47494at2759"/>
<name>A0A9P4M265_9PEZI</name>
<dbReference type="PANTHER" id="PTHR47178:SF5">
    <property type="entry name" value="FAD-BINDING DOMAIN-CONTAINING PROTEIN"/>
    <property type="match status" value="1"/>
</dbReference>
<dbReference type="Proteomes" id="UP000799772">
    <property type="component" value="Unassembled WGS sequence"/>
</dbReference>
<proteinExistence type="predicted"/>
<protein>
    <submittedName>
        <fullName evidence="7">FAD/NAD(P)-binding domain-containing protein</fullName>
    </submittedName>
</protein>
<evidence type="ECO:0000313" key="8">
    <source>
        <dbReference type="Proteomes" id="UP000799772"/>
    </source>
</evidence>
<gene>
    <name evidence="7" type="ORF">NA57DRAFT_80739</name>
</gene>
<dbReference type="InterPro" id="IPR002938">
    <property type="entry name" value="FAD-bd"/>
</dbReference>
<organism evidence="7 8">
    <name type="scientific">Rhizodiscina lignyota</name>
    <dbReference type="NCBI Taxonomy" id="1504668"/>
    <lineage>
        <taxon>Eukaryota</taxon>
        <taxon>Fungi</taxon>
        <taxon>Dikarya</taxon>
        <taxon>Ascomycota</taxon>
        <taxon>Pezizomycotina</taxon>
        <taxon>Dothideomycetes</taxon>
        <taxon>Pleosporomycetidae</taxon>
        <taxon>Aulographales</taxon>
        <taxon>Rhizodiscinaceae</taxon>
        <taxon>Rhizodiscina</taxon>
    </lineage>
</organism>